<evidence type="ECO:0000313" key="2">
    <source>
        <dbReference type="EMBL" id="APX73105.1"/>
    </source>
</evidence>
<dbReference type="AlphaFoldDB" id="A0A1P8Q5J6"/>
<keyword evidence="3" id="KW-1185">Reference proteome</keyword>
<dbReference type="KEGG" id="lalw:BTM29_11325"/>
<sequence>MLNNLITIENIRNWYESKNWTDEMVEKAIELGFITDDDFTKIKANIEAKKQSILDAQKAEEDRIEAEKQAEIDRQAELEKSMTDEPVEDNTEDTDTTG</sequence>
<dbReference type="STRING" id="1847728.BTM29_11325"/>
<reference evidence="3" key="1">
    <citation type="submission" date="2016-12" db="EMBL/GenBank/DDBJ databases">
        <authorList>
            <person name="Jung M.Y."/>
            <person name="Lee S.H."/>
        </authorList>
    </citation>
    <scope>NUCLEOTIDE SEQUENCE [LARGE SCALE GENOMIC DNA]</scope>
    <source>
        <strain evidence="3">WiKim39</strain>
    </source>
</reference>
<evidence type="ECO:0000256" key="1">
    <source>
        <dbReference type="SAM" id="MobiDB-lite"/>
    </source>
</evidence>
<protein>
    <recommendedName>
        <fullName evidence="4">XkdX family protein</fullName>
    </recommendedName>
</protein>
<feature type="compositionally biased region" description="Basic and acidic residues" evidence="1">
    <location>
        <begin position="62"/>
        <end position="83"/>
    </location>
</feature>
<dbReference type="Proteomes" id="UP000187499">
    <property type="component" value="Chromosome"/>
</dbReference>
<dbReference type="EMBL" id="CP019323">
    <property type="protein sequence ID" value="APX73105.1"/>
    <property type="molecule type" value="Genomic_DNA"/>
</dbReference>
<dbReference type="OrthoDB" id="2313962at2"/>
<dbReference type="Pfam" id="PF09693">
    <property type="entry name" value="Phage_XkdX"/>
    <property type="match status" value="1"/>
</dbReference>
<evidence type="ECO:0000313" key="3">
    <source>
        <dbReference type="Proteomes" id="UP000187499"/>
    </source>
</evidence>
<feature type="region of interest" description="Disordered" evidence="1">
    <location>
        <begin position="62"/>
        <end position="98"/>
    </location>
</feature>
<feature type="compositionally biased region" description="Acidic residues" evidence="1">
    <location>
        <begin position="85"/>
        <end position="98"/>
    </location>
</feature>
<accession>A0A1P8Q5J6</accession>
<gene>
    <name evidence="2" type="ORF">BTM29_11325</name>
</gene>
<evidence type="ECO:0008006" key="4">
    <source>
        <dbReference type="Google" id="ProtNLM"/>
    </source>
</evidence>
<proteinExistence type="predicted"/>
<dbReference type="RefSeq" id="WP_076617848.1">
    <property type="nucleotide sequence ID" value="NZ_CP019323.1"/>
</dbReference>
<organism evidence="2 3">
    <name type="scientific">Companilactobacillus allii</name>
    <dbReference type="NCBI Taxonomy" id="1847728"/>
    <lineage>
        <taxon>Bacteria</taxon>
        <taxon>Bacillati</taxon>
        <taxon>Bacillota</taxon>
        <taxon>Bacilli</taxon>
        <taxon>Lactobacillales</taxon>
        <taxon>Lactobacillaceae</taxon>
        <taxon>Companilactobacillus</taxon>
    </lineage>
</organism>
<dbReference type="InterPro" id="IPR010022">
    <property type="entry name" value="XkdX"/>
</dbReference>
<name>A0A1P8Q5J6_9LACO</name>